<evidence type="ECO:0000313" key="2">
    <source>
        <dbReference type="EMBL" id="OJG91346.1"/>
    </source>
</evidence>
<sequence>MLKMKNQKLSEQESWARAESIVKTIKGFQFPCDGNVEEITWNEYLLVDHYEQKFEKLVEKIEHLTLTIDEEISSLFFVEALLESLETQFSNSTVENHRYFHDEMFARKKMMHLIGRIQKDQQFLEEMCTTMDQWIQQN</sequence>
<reference evidence="1 3" key="2">
    <citation type="submission" date="2015-12" db="EMBL/GenBank/DDBJ databases">
        <authorList>
            <person name="Lauer A."/>
            <person name="Humrighouse B."/>
            <person name="Loparev V."/>
            <person name="Shewmaker P.L."/>
            <person name="Whitney A.M."/>
            <person name="McLaughlin R.W."/>
        </authorList>
    </citation>
    <scope>NUCLEOTIDE SEQUENCE [LARGE SCALE GENOMIC DNA]</scope>
    <source>
        <strain evidence="1 3">LMG 23085</strain>
    </source>
</reference>
<organism evidence="2 4">
    <name type="scientific">Enterococcus silesiacus</name>
    <dbReference type="NCBI Taxonomy" id="332949"/>
    <lineage>
        <taxon>Bacteria</taxon>
        <taxon>Bacillati</taxon>
        <taxon>Bacillota</taxon>
        <taxon>Bacilli</taxon>
        <taxon>Lactobacillales</taxon>
        <taxon>Enterococcaceae</taxon>
        <taxon>Enterococcus</taxon>
    </lineage>
</organism>
<dbReference type="Proteomes" id="UP000183039">
    <property type="component" value="Unassembled WGS sequence"/>
</dbReference>
<evidence type="ECO:0000313" key="4">
    <source>
        <dbReference type="Proteomes" id="UP000183039"/>
    </source>
</evidence>
<dbReference type="Proteomes" id="UP000065511">
    <property type="component" value="Chromosome"/>
</dbReference>
<keyword evidence="3" id="KW-1185">Reference proteome</keyword>
<gene>
    <name evidence="1" type="ORF">ATZ33_13540</name>
    <name evidence="2" type="ORF">RV15_GL000802</name>
</gene>
<accession>A0A0S3KDJ4</accession>
<dbReference type="KEGG" id="ess:ATZ33_13540"/>
<reference evidence="2 4" key="1">
    <citation type="submission" date="2014-12" db="EMBL/GenBank/DDBJ databases">
        <title>Draft genome sequences of 29 type strains of Enterococci.</title>
        <authorList>
            <person name="Zhong Z."/>
            <person name="Sun Z."/>
            <person name="Liu W."/>
            <person name="Zhang W."/>
            <person name="Zhang H."/>
        </authorList>
    </citation>
    <scope>NUCLEOTIDE SEQUENCE [LARGE SCALE GENOMIC DNA]</scope>
    <source>
        <strain evidence="2 4">DSM 22801</strain>
    </source>
</reference>
<dbReference type="EMBL" id="JXLC01000015">
    <property type="protein sequence ID" value="OJG91346.1"/>
    <property type="molecule type" value="Genomic_DNA"/>
</dbReference>
<evidence type="ECO:0000313" key="3">
    <source>
        <dbReference type="Proteomes" id="UP000065511"/>
    </source>
</evidence>
<proteinExistence type="predicted"/>
<name>A0A0S3KDJ4_9ENTE</name>
<evidence type="ECO:0000313" key="1">
    <source>
        <dbReference type="EMBL" id="ALS02371.1"/>
    </source>
</evidence>
<protein>
    <submittedName>
        <fullName evidence="2">Uncharacterized protein</fullName>
    </submittedName>
</protein>
<dbReference type="EMBL" id="CP013614">
    <property type="protein sequence ID" value="ALS02371.1"/>
    <property type="molecule type" value="Genomic_DNA"/>
</dbReference>
<dbReference type="AlphaFoldDB" id="A0A0S3KDJ4"/>